<sequence length="422" mass="46184">MHESDEDFEDNESHLFIPLVRPKKIVRRRSLCSDHMSLTPVIDDDDEGTDSEERRKVQARRPLRKVLENQHEPRLVFAVVPKEGHRLCFDHKILLPGSDGAVFLPVPKPEGIIKPSEQSDILMHPLPPDDAFTSLAGFPTTNDNMPVPGTQPHMLNGTTGQRTASDTPAPTTTKPARDPHPEYSQVDLIAAESIHAPFERFSAPSSATKVKKIRGDIRDELQALGSIAPAQQSPEPITSRLPVNVGEVVRQGDIRGSSTHQSHDMASLPAERSGMPDFNQLRSLMLAMGKSGLVPSMFYAQMYPQLMAPHQGVPTASHVVQPSQAVMAAPPHVLPAPPHVRPGSSHMLPPHFFGSSALGTTASSRVVGVPLIADVQEPVNETTLRQIPAEHVEDFKDTYKRTLLELKKQNTGSSHVERGDLG</sequence>
<keyword evidence="3" id="KW-1185">Reference proteome</keyword>
<feature type="region of interest" description="Disordered" evidence="1">
    <location>
        <begin position="148"/>
        <end position="181"/>
    </location>
</feature>
<dbReference type="KEGG" id="ccp:CHC_T00002565001"/>
<evidence type="ECO:0000313" key="2">
    <source>
        <dbReference type="EMBL" id="CDF33765.1"/>
    </source>
</evidence>
<feature type="compositionally biased region" description="Polar residues" evidence="1">
    <location>
        <begin position="156"/>
        <end position="174"/>
    </location>
</feature>
<gene>
    <name evidence="2" type="ORF">CHC_T00002565001</name>
</gene>
<accession>R7Q8F8</accession>
<protein>
    <submittedName>
        <fullName evidence="2">Uncharacterized protein</fullName>
    </submittedName>
</protein>
<dbReference type="GeneID" id="17321298"/>
<reference evidence="3" key="1">
    <citation type="journal article" date="2013" name="Proc. Natl. Acad. Sci. U.S.A.">
        <title>Genome structure and metabolic features in the red seaweed Chondrus crispus shed light on evolution of the Archaeplastida.</title>
        <authorList>
            <person name="Collen J."/>
            <person name="Porcel B."/>
            <person name="Carre W."/>
            <person name="Ball S.G."/>
            <person name="Chaparro C."/>
            <person name="Tonon T."/>
            <person name="Barbeyron T."/>
            <person name="Michel G."/>
            <person name="Noel B."/>
            <person name="Valentin K."/>
            <person name="Elias M."/>
            <person name="Artiguenave F."/>
            <person name="Arun A."/>
            <person name="Aury J.M."/>
            <person name="Barbosa-Neto J.F."/>
            <person name="Bothwell J.H."/>
            <person name="Bouget F.Y."/>
            <person name="Brillet L."/>
            <person name="Cabello-Hurtado F."/>
            <person name="Capella-Gutierrez S."/>
            <person name="Charrier B."/>
            <person name="Cladiere L."/>
            <person name="Cock J.M."/>
            <person name="Coelho S.M."/>
            <person name="Colleoni C."/>
            <person name="Czjzek M."/>
            <person name="Da Silva C."/>
            <person name="Delage L."/>
            <person name="Denoeud F."/>
            <person name="Deschamps P."/>
            <person name="Dittami S.M."/>
            <person name="Gabaldon T."/>
            <person name="Gachon C.M."/>
            <person name="Groisillier A."/>
            <person name="Herve C."/>
            <person name="Jabbari K."/>
            <person name="Katinka M."/>
            <person name="Kloareg B."/>
            <person name="Kowalczyk N."/>
            <person name="Labadie K."/>
            <person name="Leblanc C."/>
            <person name="Lopez P.J."/>
            <person name="McLachlan D.H."/>
            <person name="Meslet-Cladiere L."/>
            <person name="Moustafa A."/>
            <person name="Nehr Z."/>
            <person name="Nyvall Collen P."/>
            <person name="Panaud O."/>
            <person name="Partensky F."/>
            <person name="Poulain J."/>
            <person name="Rensing S.A."/>
            <person name="Rousvoal S."/>
            <person name="Samson G."/>
            <person name="Symeonidi A."/>
            <person name="Weissenbach J."/>
            <person name="Zambounis A."/>
            <person name="Wincker P."/>
            <person name="Boyen C."/>
        </authorList>
    </citation>
    <scope>NUCLEOTIDE SEQUENCE [LARGE SCALE GENOMIC DNA]</scope>
    <source>
        <strain evidence="3">cv. Stackhouse</strain>
    </source>
</reference>
<dbReference type="Gramene" id="CDF33765">
    <property type="protein sequence ID" value="CDF33765"/>
    <property type="gene ID" value="CHC_T00002565001"/>
</dbReference>
<proteinExistence type="predicted"/>
<feature type="region of interest" description="Disordered" evidence="1">
    <location>
        <begin position="255"/>
        <end position="274"/>
    </location>
</feature>
<evidence type="ECO:0000256" key="1">
    <source>
        <dbReference type="SAM" id="MobiDB-lite"/>
    </source>
</evidence>
<dbReference type="Proteomes" id="UP000012073">
    <property type="component" value="Unassembled WGS sequence"/>
</dbReference>
<organism evidence="2 3">
    <name type="scientific">Chondrus crispus</name>
    <name type="common">Carrageen Irish moss</name>
    <name type="synonym">Polymorpha crispa</name>
    <dbReference type="NCBI Taxonomy" id="2769"/>
    <lineage>
        <taxon>Eukaryota</taxon>
        <taxon>Rhodophyta</taxon>
        <taxon>Florideophyceae</taxon>
        <taxon>Rhodymeniophycidae</taxon>
        <taxon>Gigartinales</taxon>
        <taxon>Gigartinaceae</taxon>
        <taxon>Chondrus</taxon>
    </lineage>
</organism>
<dbReference type="AlphaFoldDB" id="R7Q8F8"/>
<evidence type="ECO:0000313" key="3">
    <source>
        <dbReference type="Proteomes" id="UP000012073"/>
    </source>
</evidence>
<dbReference type="RefSeq" id="XP_005713584.1">
    <property type="nucleotide sequence ID" value="XM_005713527.1"/>
</dbReference>
<feature type="region of interest" description="Disordered" evidence="1">
    <location>
        <begin position="38"/>
        <end position="57"/>
    </location>
</feature>
<dbReference type="EMBL" id="HG001657">
    <property type="protein sequence ID" value="CDF33765.1"/>
    <property type="molecule type" value="Genomic_DNA"/>
</dbReference>
<name>R7Q8F8_CHOCR</name>